<reference evidence="1 2" key="1">
    <citation type="submission" date="2020-07" db="EMBL/GenBank/DDBJ databases">
        <title>Sequencing the genomes of 1000 actinobacteria strains.</title>
        <authorList>
            <person name="Klenk H.-P."/>
        </authorList>
    </citation>
    <scope>NUCLEOTIDE SEQUENCE [LARGE SCALE GENOMIC DNA]</scope>
    <source>
        <strain evidence="1 2">DSM 24552</strain>
    </source>
</reference>
<name>A0A7Y9RXK3_9ACTN</name>
<dbReference type="RefSeq" id="WP_179518678.1">
    <property type="nucleotide sequence ID" value="NZ_JACCAC010000001.1"/>
</dbReference>
<keyword evidence="2" id="KW-1185">Reference proteome</keyword>
<proteinExistence type="predicted"/>
<evidence type="ECO:0008006" key="3">
    <source>
        <dbReference type="Google" id="ProtNLM"/>
    </source>
</evidence>
<dbReference type="InterPro" id="IPR021903">
    <property type="entry name" value="DUF3515"/>
</dbReference>
<dbReference type="Proteomes" id="UP000544110">
    <property type="component" value="Unassembled WGS sequence"/>
</dbReference>
<evidence type="ECO:0000313" key="2">
    <source>
        <dbReference type="Proteomes" id="UP000544110"/>
    </source>
</evidence>
<protein>
    <recommendedName>
        <fullName evidence="3">DUF3515 domain-containing protein</fullName>
    </recommendedName>
</protein>
<dbReference type="Pfam" id="PF12028">
    <property type="entry name" value="DUF3515"/>
    <property type="match status" value="1"/>
</dbReference>
<accession>A0A7Y9RXK3</accession>
<dbReference type="EMBL" id="JACCAC010000001">
    <property type="protein sequence ID" value="NYG56423.1"/>
    <property type="molecule type" value="Genomic_DNA"/>
</dbReference>
<evidence type="ECO:0000313" key="1">
    <source>
        <dbReference type="EMBL" id="NYG56423.1"/>
    </source>
</evidence>
<gene>
    <name evidence="1" type="ORF">BJ989_002727</name>
</gene>
<sequence>MPVRARGARASAALLAPLTLVGCGGPVELGAPPELPRADAAACADLLAALPDTLGDLERRDVEPAAARGAAWGDPAVVLTCGVGVPEGFDAFSPCEEADGVGWYAAPVAAYEDPTADVVLTTVTAEPRLRLEVPGSQRPPAGYLSRLAPLVREHLRATGPCV</sequence>
<dbReference type="AlphaFoldDB" id="A0A7Y9RXK3"/>
<dbReference type="PROSITE" id="PS51257">
    <property type="entry name" value="PROKAR_LIPOPROTEIN"/>
    <property type="match status" value="1"/>
</dbReference>
<organism evidence="1 2">
    <name type="scientific">Nocardioides perillae</name>
    <dbReference type="NCBI Taxonomy" id="1119534"/>
    <lineage>
        <taxon>Bacteria</taxon>
        <taxon>Bacillati</taxon>
        <taxon>Actinomycetota</taxon>
        <taxon>Actinomycetes</taxon>
        <taxon>Propionibacteriales</taxon>
        <taxon>Nocardioidaceae</taxon>
        <taxon>Nocardioides</taxon>
    </lineage>
</organism>
<comment type="caution">
    <text evidence="1">The sequence shown here is derived from an EMBL/GenBank/DDBJ whole genome shotgun (WGS) entry which is preliminary data.</text>
</comment>